<dbReference type="SUPFAM" id="SSF53383">
    <property type="entry name" value="PLP-dependent transferases"/>
    <property type="match status" value="1"/>
</dbReference>
<protein>
    <recommendedName>
        <fullName evidence="4">Aminotransferase class III</fullName>
    </recommendedName>
</protein>
<evidence type="ECO:0000256" key="1">
    <source>
        <dbReference type="ARBA" id="ARBA00008954"/>
    </source>
</evidence>
<dbReference type="Gene3D" id="3.40.640.10">
    <property type="entry name" value="Type I PLP-dependent aspartate aminotransferase-like (Major domain)"/>
    <property type="match status" value="1"/>
</dbReference>
<dbReference type="GO" id="GO:0030170">
    <property type="term" value="F:pyridoxal phosphate binding"/>
    <property type="evidence" value="ECO:0007669"/>
    <property type="project" value="InterPro"/>
</dbReference>
<dbReference type="InterPro" id="IPR049704">
    <property type="entry name" value="Aminotrans_3_PPA_site"/>
</dbReference>
<dbReference type="PANTHER" id="PTHR45688:SF13">
    <property type="entry name" value="ALANINE--GLYOXYLATE AMINOTRANSFERASE 2-LIKE"/>
    <property type="match status" value="1"/>
</dbReference>
<feature type="non-terminal residue" evidence="3">
    <location>
        <position position="1"/>
    </location>
</feature>
<evidence type="ECO:0000313" key="3">
    <source>
        <dbReference type="EMBL" id="SVE39534.1"/>
    </source>
</evidence>
<dbReference type="EMBL" id="UINC01214345">
    <property type="protein sequence ID" value="SVE39534.1"/>
    <property type="molecule type" value="Genomic_DNA"/>
</dbReference>
<dbReference type="AlphaFoldDB" id="A0A383D5D5"/>
<accession>A0A383D5D5</accession>
<reference evidence="3" key="1">
    <citation type="submission" date="2018-05" db="EMBL/GenBank/DDBJ databases">
        <authorList>
            <person name="Lanie J.A."/>
            <person name="Ng W.-L."/>
            <person name="Kazmierczak K.M."/>
            <person name="Andrzejewski T.M."/>
            <person name="Davidsen T.M."/>
            <person name="Wayne K.J."/>
            <person name="Tettelin H."/>
            <person name="Glass J.I."/>
            <person name="Rusch D."/>
            <person name="Podicherti R."/>
            <person name="Tsui H.-C.T."/>
            <person name="Winkler M.E."/>
        </authorList>
    </citation>
    <scope>NUCLEOTIDE SEQUENCE</scope>
</reference>
<dbReference type="InterPro" id="IPR015421">
    <property type="entry name" value="PyrdxlP-dep_Trfase_major"/>
</dbReference>
<dbReference type="GO" id="GO:0008483">
    <property type="term" value="F:transaminase activity"/>
    <property type="evidence" value="ECO:0007669"/>
    <property type="project" value="InterPro"/>
</dbReference>
<dbReference type="InterPro" id="IPR005814">
    <property type="entry name" value="Aminotrans_3"/>
</dbReference>
<dbReference type="Pfam" id="PF00202">
    <property type="entry name" value="Aminotran_3"/>
    <property type="match status" value="1"/>
</dbReference>
<sequence length="237" mass="26100">VSFPETYRFVGNDACSHYLEELDRTIDSFRKDDIPFAGMLICPIFANEGLPNVPDGYLPRAIEMVHDAGGLLICDEVQSGLCRTGKWWGYQDMGVQPDIVTMGKPIGAGVPLAGVAASQELVEQFRSETRYFNTFASSPLQAAAGNAVLDVIENEDIQESVQAVGAKFLEQLKQVQQEFEQIGDVRGIGLFIGMEWVTDWTSKEPDVEGARRIVDALKDKGFLISNAGAYSNMLKIR</sequence>
<dbReference type="PANTHER" id="PTHR45688">
    <property type="match status" value="1"/>
</dbReference>
<dbReference type="InterPro" id="IPR015422">
    <property type="entry name" value="PyrdxlP-dep_Trfase_small"/>
</dbReference>
<dbReference type="GO" id="GO:0005739">
    <property type="term" value="C:mitochondrion"/>
    <property type="evidence" value="ECO:0007669"/>
    <property type="project" value="TreeGrafter"/>
</dbReference>
<dbReference type="PROSITE" id="PS00600">
    <property type="entry name" value="AA_TRANSFER_CLASS_3"/>
    <property type="match status" value="1"/>
</dbReference>
<evidence type="ECO:0008006" key="4">
    <source>
        <dbReference type="Google" id="ProtNLM"/>
    </source>
</evidence>
<proteinExistence type="inferred from homology"/>
<evidence type="ECO:0000256" key="2">
    <source>
        <dbReference type="ARBA" id="ARBA00022898"/>
    </source>
</evidence>
<gene>
    <name evidence="3" type="ORF">METZ01_LOCUS492388</name>
</gene>
<feature type="non-terminal residue" evidence="3">
    <location>
        <position position="237"/>
    </location>
</feature>
<keyword evidence="2" id="KW-0663">Pyridoxal phosphate</keyword>
<name>A0A383D5D5_9ZZZZ</name>
<comment type="similarity">
    <text evidence="1">Belongs to the class-III pyridoxal-phosphate-dependent aminotransferase family.</text>
</comment>
<organism evidence="3">
    <name type="scientific">marine metagenome</name>
    <dbReference type="NCBI Taxonomy" id="408172"/>
    <lineage>
        <taxon>unclassified sequences</taxon>
        <taxon>metagenomes</taxon>
        <taxon>ecological metagenomes</taxon>
    </lineage>
</organism>
<dbReference type="Gene3D" id="3.90.1150.10">
    <property type="entry name" value="Aspartate Aminotransferase, domain 1"/>
    <property type="match status" value="1"/>
</dbReference>
<dbReference type="InterPro" id="IPR015424">
    <property type="entry name" value="PyrdxlP-dep_Trfase"/>
</dbReference>